<comment type="pathway">
    <text evidence="9 13">Amino-acid biosynthesis; L-lysine biosynthesis via DAP pathway; (S)-tetrahydrodipicolinate from L-aspartate: step 4/4.</text>
</comment>
<comment type="catalytic activity">
    <reaction evidence="12 13">
        <text>(S)-2,3,4,5-tetrahydrodipicolinate + NAD(+) + H2O = (2S,4S)-4-hydroxy-2,3,4,5-tetrahydrodipicolinate + NADH + H(+)</text>
        <dbReference type="Rhea" id="RHEA:35323"/>
        <dbReference type="ChEBI" id="CHEBI:15377"/>
        <dbReference type="ChEBI" id="CHEBI:15378"/>
        <dbReference type="ChEBI" id="CHEBI:16845"/>
        <dbReference type="ChEBI" id="CHEBI:57540"/>
        <dbReference type="ChEBI" id="CHEBI:57945"/>
        <dbReference type="ChEBI" id="CHEBI:67139"/>
        <dbReference type="EC" id="1.17.1.8"/>
    </reaction>
</comment>
<evidence type="ECO:0000256" key="13">
    <source>
        <dbReference type="HAMAP-Rule" id="MF_00102"/>
    </source>
</evidence>
<dbReference type="Gene3D" id="3.40.50.720">
    <property type="entry name" value="NAD(P)-binding Rossmann-like Domain"/>
    <property type="match status" value="1"/>
</dbReference>
<comment type="function">
    <text evidence="13">Catalyzes the conversion of 4-hydroxy-tetrahydrodipicolinate (HTPA) to tetrahydrodipicolinate.</text>
</comment>
<gene>
    <name evidence="13 16" type="primary">dapB</name>
    <name evidence="16" type="ORF">GCM10007420_09380</name>
</gene>
<evidence type="ECO:0000259" key="15">
    <source>
        <dbReference type="Pfam" id="PF05173"/>
    </source>
</evidence>
<dbReference type="PANTHER" id="PTHR20836">
    <property type="entry name" value="DIHYDRODIPICOLINATE REDUCTASE"/>
    <property type="match status" value="1"/>
</dbReference>
<evidence type="ECO:0000313" key="16">
    <source>
        <dbReference type="EMBL" id="GGG95884.1"/>
    </source>
</evidence>
<feature type="active site" description="Proton donor" evidence="13">
    <location>
        <position position="168"/>
    </location>
</feature>
<dbReference type="NCBIfam" id="TIGR00036">
    <property type="entry name" value="dapB"/>
    <property type="match status" value="1"/>
</dbReference>
<evidence type="ECO:0000313" key="17">
    <source>
        <dbReference type="Proteomes" id="UP000648722"/>
    </source>
</evidence>
<evidence type="ECO:0000256" key="2">
    <source>
        <dbReference type="ARBA" id="ARBA00022490"/>
    </source>
</evidence>
<feature type="domain" description="Dihydrodipicolinate reductase C-terminal" evidence="15">
    <location>
        <begin position="136"/>
        <end position="273"/>
    </location>
</feature>
<dbReference type="InterPro" id="IPR023940">
    <property type="entry name" value="DHDPR_bac"/>
</dbReference>
<comment type="caution">
    <text evidence="13">Lacks conserved residue(s) required for the propagation of feature annotation.</text>
</comment>
<keyword evidence="17" id="KW-1185">Reference proteome</keyword>
<dbReference type="PIRSF" id="PIRSF000161">
    <property type="entry name" value="DHPR"/>
    <property type="match status" value="1"/>
</dbReference>
<feature type="binding site" evidence="13">
    <location>
        <position position="165"/>
    </location>
    <ligand>
        <name>(S)-2,3,4,5-tetrahydrodipicolinate</name>
        <dbReference type="ChEBI" id="CHEBI:16845"/>
    </ligand>
</feature>
<keyword evidence="7 13" id="KW-0520">NAD</keyword>
<feature type="binding site" evidence="13">
    <location>
        <begin position="15"/>
        <end position="20"/>
    </location>
    <ligand>
        <name>NAD(+)</name>
        <dbReference type="ChEBI" id="CHEBI:57540"/>
    </ligand>
</feature>
<dbReference type="SUPFAM" id="SSF51735">
    <property type="entry name" value="NAD(P)-binding Rossmann-fold domains"/>
    <property type="match status" value="1"/>
</dbReference>
<dbReference type="InterPro" id="IPR000846">
    <property type="entry name" value="DapB_N"/>
</dbReference>
<keyword evidence="8 13" id="KW-0457">Lysine biosynthesis</keyword>
<evidence type="ECO:0000256" key="8">
    <source>
        <dbReference type="ARBA" id="ARBA00023154"/>
    </source>
</evidence>
<dbReference type="EMBL" id="BMFS01000003">
    <property type="protein sequence ID" value="GGG95884.1"/>
    <property type="molecule type" value="Genomic_DNA"/>
</dbReference>
<feature type="active site" description="Proton donor/acceptor" evidence="13">
    <location>
        <position position="164"/>
    </location>
</feature>
<evidence type="ECO:0000256" key="6">
    <source>
        <dbReference type="ARBA" id="ARBA00023002"/>
    </source>
</evidence>
<keyword evidence="6 13" id="KW-0560">Oxidoreductase</keyword>
<dbReference type="SUPFAM" id="SSF55347">
    <property type="entry name" value="Glyceraldehyde-3-phosphate dehydrogenase-like, C-terminal domain"/>
    <property type="match status" value="1"/>
</dbReference>
<sequence>MSAAQVRVLKIAVLGASGRLGRLIMAEIVRRPDMELVAGVVRHDSVMLGADLGELAGTSLTGIETSVSMRDAADAADLVIDVSAPQASAAFARQITERGGPPFVCGVTGLGEDDVAALKEAAASVPVLYARNFSLGAAVTRWLAGEAARLLPAEQFDLEIVETHHRRKADAPSGTALAIGEAAAEARGLDLSSQAIFERPRQGSARPVGAIGFSAVRGGGAIGEHSALFLGAFEELEIRHRANDRFIFARGALEAGKWLTAQAPGLYGIEDVLGLTS</sequence>
<evidence type="ECO:0000256" key="11">
    <source>
        <dbReference type="ARBA" id="ARBA00049080"/>
    </source>
</evidence>
<dbReference type="CDD" id="cd02274">
    <property type="entry name" value="DHDPR_N"/>
    <property type="match status" value="1"/>
</dbReference>
<comment type="catalytic activity">
    <reaction evidence="11 13">
        <text>(S)-2,3,4,5-tetrahydrodipicolinate + NADP(+) + H2O = (2S,4S)-4-hydroxy-2,3,4,5-tetrahydrodipicolinate + NADPH + H(+)</text>
        <dbReference type="Rhea" id="RHEA:35331"/>
        <dbReference type="ChEBI" id="CHEBI:15377"/>
        <dbReference type="ChEBI" id="CHEBI:15378"/>
        <dbReference type="ChEBI" id="CHEBI:16845"/>
        <dbReference type="ChEBI" id="CHEBI:57783"/>
        <dbReference type="ChEBI" id="CHEBI:58349"/>
        <dbReference type="ChEBI" id="CHEBI:67139"/>
        <dbReference type="EC" id="1.17.1.8"/>
    </reaction>
</comment>
<dbReference type="Pfam" id="PF01113">
    <property type="entry name" value="DapB_N"/>
    <property type="match status" value="1"/>
</dbReference>
<dbReference type="Gene3D" id="3.30.360.10">
    <property type="entry name" value="Dihydrodipicolinate Reductase, domain 2"/>
    <property type="match status" value="1"/>
</dbReference>
<dbReference type="HAMAP" id="MF_00102">
    <property type="entry name" value="DapB"/>
    <property type="match status" value="1"/>
</dbReference>
<comment type="subcellular location">
    <subcellularLocation>
        <location evidence="13">Cytoplasm</location>
    </subcellularLocation>
</comment>
<feature type="binding site" evidence="13">
    <location>
        <begin position="130"/>
        <end position="133"/>
    </location>
    <ligand>
        <name>NAD(+)</name>
        <dbReference type="ChEBI" id="CHEBI:57540"/>
    </ligand>
</feature>
<comment type="similarity">
    <text evidence="1 13">Belongs to the DapB family.</text>
</comment>
<dbReference type="EC" id="1.17.1.8" evidence="10 13"/>
<dbReference type="InterPro" id="IPR022663">
    <property type="entry name" value="DapB_C"/>
</dbReference>
<dbReference type="Proteomes" id="UP000648722">
    <property type="component" value="Unassembled WGS sequence"/>
</dbReference>
<dbReference type="InterPro" id="IPR022664">
    <property type="entry name" value="DapB_N_CS"/>
</dbReference>
<comment type="subunit">
    <text evidence="13">Homotetramer.</text>
</comment>
<dbReference type="InterPro" id="IPR036291">
    <property type="entry name" value="NAD(P)-bd_dom_sf"/>
</dbReference>
<accession>A0ABQ1XK78</accession>
<keyword evidence="4 13" id="KW-0521">NADP</keyword>
<evidence type="ECO:0000256" key="9">
    <source>
        <dbReference type="ARBA" id="ARBA00037922"/>
    </source>
</evidence>
<evidence type="ECO:0000256" key="5">
    <source>
        <dbReference type="ARBA" id="ARBA00022915"/>
    </source>
</evidence>
<name>A0ABQ1XK78_9PROT</name>
<evidence type="ECO:0000256" key="12">
    <source>
        <dbReference type="ARBA" id="ARBA00049396"/>
    </source>
</evidence>
<organism evidence="16 17">
    <name type="scientific">Glycocaulis albus</name>
    <dbReference type="NCBI Taxonomy" id="1382801"/>
    <lineage>
        <taxon>Bacteria</taxon>
        <taxon>Pseudomonadati</taxon>
        <taxon>Pseudomonadota</taxon>
        <taxon>Alphaproteobacteria</taxon>
        <taxon>Maricaulales</taxon>
        <taxon>Maricaulaceae</taxon>
        <taxon>Glycocaulis</taxon>
    </lineage>
</organism>
<comment type="caution">
    <text evidence="16">The sequence shown here is derived from an EMBL/GenBank/DDBJ whole genome shotgun (WGS) entry which is preliminary data.</text>
</comment>
<protein>
    <recommendedName>
        <fullName evidence="10 13">4-hydroxy-tetrahydrodipicolinate reductase</fullName>
        <shortName evidence="13">HTPA reductase</shortName>
        <ecNumber evidence="10 13">1.17.1.8</ecNumber>
    </recommendedName>
</protein>
<feature type="binding site" evidence="13">
    <location>
        <begin position="106"/>
        <end position="108"/>
    </location>
    <ligand>
        <name>NAD(+)</name>
        <dbReference type="ChEBI" id="CHEBI:57540"/>
    </ligand>
</feature>
<keyword evidence="5 13" id="KW-0220">Diaminopimelate biosynthesis</keyword>
<keyword evidence="3 13" id="KW-0028">Amino-acid biosynthesis</keyword>
<evidence type="ECO:0000256" key="4">
    <source>
        <dbReference type="ARBA" id="ARBA00022857"/>
    </source>
</evidence>
<feature type="binding site" evidence="13">
    <location>
        <begin position="174"/>
        <end position="175"/>
    </location>
    <ligand>
        <name>(S)-2,3,4,5-tetrahydrodipicolinate</name>
        <dbReference type="ChEBI" id="CHEBI:16845"/>
    </ligand>
</feature>
<dbReference type="Pfam" id="PF05173">
    <property type="entry name" value="DapB_C"/>
    <property type="match status" value="1"/>
</dbReference>
<dbReference type="PROSITE" id="PS01298">
    <property type="entry name" value="DAPB"/>
    <property type="match status" value="1"/>
</dbReference>
<dbReference type="PANTHER" id="PTHR20836:SF0">
    <property type="entry name" value="4-HYDROXY-TETRAHYDRODIPICOLINATE REDUCTASE 1, CHLOROPLASTIC-RELATED"/>
    <property type="match status" value="1"/>
</dbReference>
<evidence type="ECO:0000256" key="1">
    <source>
        <dbReference type="ARBA" id="ARBA00006642"/>
    </source>
</evidence>
<proteinExistence type="inferred from homology"/>
<dbReference type="RefSeq" id="WP_188451405.1">
    <property type="nucleotide sequence ID" value="NZ_BMFS01000003.1"/>
</dbReference>
<reference evidence="17" key="1">
    <citation type="journal article" date="2019" name="Int. J. Syst. Evol. Microbiol.">
        <title>The Global Catalogue of Microorganisms (GCM) 10K type strain sequencing project: providing services to taxonomists for standard genome sequencing and annotation.</title>
        <authorList>
            <consortium name="The Broad Institute Genomics Platform"/>
            <consortium name="The Broad Institute Genome Sequencing Center for Infectious Disease"/>
            <person name="Wu L."/>
            <person name="Ma J."/>
        </authorList>
    </citation>
    <scope>NUCLEOTIDE SEQUENCE [LARGE SCALE GENOMIC DNA]</scope>
    <source>
        <strain evidence="17">CGMCC 1.12766</strain>
    </source>
</reference>
<evidence type="ECO:0000259" key="14">
    <source>
        <dbReference type="Pfam" id="PF01113"/>
    </source>
</evidence>
<evidence type="ECO:0000256" key="7">
    <source>
        <dbReference type="ARBA" id="ARBA00023027"/>
    </source>
</evidence>
<comment type="caution">
    <text evidence="13">Was originally thought to be a dihydrodipicolinate reductase (DHDPR), catalyzing the conversion of dihydrodipicolinate to tetrahydrodipicolinate. However, it was shown in E.coli that the substrate of the enzymatic reaction is not dihydrodipicolinate (DHDP) but in fact (2S,4S)-4-hydroxy-2,3,4,5-tetrahydrodipicolinic acid (HTPA), the product released by the DapA-catalyzed reaction.</text>
</comment>
<feature type="domain" description="Dihydrodipicolinate reductase N-terminal" evidence="14">
    <location>
        <begin position="10"/>
        <end position="133"/>
    </location>
</feature>
<evidence type="ECO:0000256" key="10">
    <source>
        <dbReference type="ARBA" id="ARBA00038983"/>
    </source>
</evidence>
<keyword evidence="2 13" id="KW-0963">Cytoplasm</keyword>
<evidence type="ECO:0000256" key="3">
    <source>
        <dbReference type="ARBA" id="ARBA00022605"/>
    </source>
</evidence>